<geneLocation type="plasmid" evidence="1">
    <name>pRGFK1107</name>
</geneLocation>
<proteinExistence type="predicted"/>
<reference evidence="1" key="1">
    <citation type="submission" date="2015-06" db="EMBL/GenBank/DDBJ databases">
        <authorList>
            <person name="Joergensen T."/>
        </authorList>
    </citation>
    <scope>NUCLEOTIDE SEQUENCE</scope>
    <source>
        <plasmid evidence="1">pRGFK1107</plasmid>
    </source>
</reference>
<dbReference type="EMBL" id="LN853688">
    <property type="protein sequence ID" value="CRY96482.1"/>
    <property type="molecule type" value="Genomic_DNA"/>
</dbReference>
<reference evidence="1" key="2">
    <citation type="submission" date="2015-07" db="EMBL/GenBank/DDBJ databases">
        <title>Plasmids, circular viruses and viroids from rat gut.</title>
        <authorList>
            <person name="Jorgensen T.J."/>
            <person name="Hansen M.A."/>
            <person name="Xu Z."/>
            <person name="Tabak M.A."/>
            <person name="Sorensen S.J."/>
            <person name="Hansen L.H."/>
        </authorList>
    </citation>
    <scope>NUCLEOTIDE SEQUENCE</scope>
    <source>
        <plasmid evidence="1">pRGFK1107</plasmid>
    </source>
</reference>
<sequence>MQYMFVMPRKKALRDSPAGEPRQGVKVCDLLNSENRTASLHASHKAEQRTYANWVCVLNVTRRRRSLFFLRFEGFPHLLA</sequence>
<dbReference type="AlphaFoldDB" id="A0A0H5QL23"/>
<keyword evidence="1" id="KW-0614">Plasmid</keyword>
<evidence type="ECO:0000313" key="1">
    <source>
        <dbReference type="EMBL" id="CRY96482.1"/>
    </source>
</evidence>
<organism evidence="1">
    <name type="scientific">uncultured prokaryote</name>
    <dbReference type="NCBI Taxonomy" id="198431"/>
    <lineage>
        <taxon>unclassified sequences</taxon>
        <taxon>environmental samples</taxon>
    </lineage>
</organism>
<name>A0A0H5QL23_9ZZZZ</name>
<accession>A0A0H5QL23</accession>
<protein>
    <submittedName>
        <fullName evidence="1">Uncharacterized protein</fullName>
    </submittedName>
</protein>